<dbReference type="Proteomes" id="UP000624041">
    <property type="component" value="Unassembled WGS sequence"/>
</dbReference>
<keyword evidence="2" id="KW-1185">Reference proteome</keyword>
<evidence type="ECO:0000313" key="2">
    <source>
        <dbReference type="Proteomes" id="UP000624041"/>
    </source>
</evidence>
<evidence type="ECO:0008006" key="3">
    <source>
        <dbReference type="Google" id="ProtNLM"/>
    </source>
</evidence>
<dbReference type="EMBL" id="BMOS01000003">
    <property type="protein sequence ID" value="GGN51549.1"/>
    <property type="molecule type" value="Genomic_DNA"/>
</dbReference>
<reference evidence="1" key="2">
    <citation type="submission" date="2020-09" db="EMBL/GenBank/DDBJ databases">
        <authorList>
            <person name="Sun Q."/>
            <person name="Ohkuma M."/>
        </authorList>
    </citation>
    <scope>NUCLEOTIDE SEQUENCE</scope>
    <source>
        <strain evidence="1">JCM 17251</strain>
    </source>
</reference>
<name>A0A918CZF7_9BACI</name>
<accession>A0A918CZF7</accession>
<dbReference type="InterPro" id="IPR016181">
    <property type="entry name" value="Acyl_CoA_acyltransferase"/>
</dbReference>
<gene>
    <name evidence="1" type="ORF">GCM10007971_06160</name>
</gene>
<proteinExistence type="predicted"/>
<protein>
    <recommendedName>
        <fullName evidence="3">N-acetyltransferase</fullName>
    </recommendedName>
</protein>
<evidence type="ECO:0000313" key="1">
    <source>
        <dbReference type="EMBL" id="GGN51549.1"/>
    </source>
</evidence>
<comment type="caution">
    <text evidence="1">The sequence shown here is derived from an EMBL/GenBank/DDBJ whole genome shotgun (WGS) entry which is preliminary data.</text>
</comment>
<reference evidence="1" key="1">
    <citation type="journal article" date="2014" name="Int. J. Syst. Evol. Microbiol.">
        <title>Complete genome sequence of Corynebacterium casei LMG S-19264T (=DSM 44701T), isolated from a smear-ripened cheese.</title>
        <authorList>
            <consortium name="US DOE Joint Genome Institute (JGI-PGF)"/>
            <person name="Walter F."/>
            <person name="Albersmeier A."/>
            <person name="Kalinowski J."/>
            <person name="Ruckert C."/>
        </authorList>
    </citation>
    <scope>NUCLEOTIDE SEQUENCE</scope>
    <source>
        <strain evidence="1">JCM 17251</strain>
    </source>
</reference>
<dbReference type="Gene3D" id="3.40.630.30">
    <property type="match status" value="1"/>
</dbReference>
<sequence>MRVQDIYNNLPTLETERLRLRKVRSTDLQAMNAYGGDAEVSKFVTWERHKSLQDTEAFLNFILGRYEKRRNCSVGD</sequence>
<dbReference type="SUPFAM" id="SSF55729">
    <property type="entry name" value="Acyl-CoA N-acyltransferases (Nat)"/>
    <property type="match status" value="1"/>
</dbReference>
<dbReference type="AlphaFoldDB" id="A0A918CZF7"/>
<organism evidence="1 2">
    <name type="scientific">Oceanobacillus indicireducens</name>
    <dbReference type="NCBI Taxonomy" id="1004261"/>
    <lineage>
        <taxon>Bacteria</taxon>
        <taxon>Bacillati</taxon>
        <taxon>Bacillota</taxon>
        <taxon>Bacilli</taxon>
        <taxon>Bacillales</taxon>
        <taxon>Bacillaceae</taxon>
        <taxon>Oceanobacillus</taxon>
    </lineage>
</organism>
<dbReference type="RefSeq" id="WP_308425569.1">
    <property type="nucleotide sequence ID" value="NZ_BMOS01000003.1"/>
</dbReference>